<gene>
    <name evidence="3" type="ORF">ABQG71_17165</name>
</gene>
<sequence>MKRTLEKTFTIIGVILFTALLIGSFMFYEGTKNNNDTNKLIQDFIDEENVQDITPEQVINILSNGSLYMIAITILCILAGIFSLILLKNRARSAGILLITTSILGSLLTIFLGILGGIAYLIAGITIIVKDKKARNGTDQSF</sequence>
<reference evidence="3 4" key="1">
    <citation type="submission" date="2024-06" db="EMBL/GenBank/DDBJ databases">
        <title>Construction of an artificial bacterial consortium using nitrogen cycle bacteria from Cuatro Cienegas Basin and a mangrove forest.</title>
        <authorList>
            <person name="Aguilera-Najera D."/>
            <person name="Marquez-Cianci L."/>
            <person name="Martinez-Perez E."/>
            <person name="Rosas-Barrera M."/>
            <person name="Rodriguez-Cruz U.E."/>
            <person name="Tapia-Lopez R."/>
            <person name="Eguiarte L.E."/>
            <person name="Souza-Saldivar V."/>
        </authorList>
    </citation>
    <scope>NUCLEOTIDE SEQUENCE [LARGE SCALE GENOMIC DNA]</scope>
    <source>
        <strain evidence="3 4">S14-15</strain>
    </source>
</reference>
<comment type="caution">
    <text evidence="3">The sequence shown here is derived from an EMBL/GenBank/DDBJ whole genome shotgun (WGS) entry which is preliminary data.</text>
</comment>
<keyword evidence="1" id="KW-1133">Transmembrane helix</keyword>
<dbReference type="RefSeq" id="WP_268382770.1">
    <property type="nucleotide sequence ID" value="NZ_JAKRPK010000021.1"/>
</dbReference>
<evidence type="ECO:0000259" key="2">
    <source>
        <dbReference type="Pfam" id="PF13273"/>
    </source>
</evidence>
<evidence type="ECO:0000313" key="3">
    <source>
        <dbReference type="EMBL" id="MER3122902.1"/>
    </source>
</evidence>
<organism evidence="3 4">
    <name type="scientific">Bacillus altitudinis</name>
    <dbReference type="NCBI Taxonomy" id="293387"/>
    <lineage>
        <taxon>Bacteria</taxon>
        <taxon>Bacillati</taxon>
        <taxon>Bacillota</taxon>
        <taxon>Bacilli</taxon>
        <taxon>Bacillales</taxon>
        <taxon>Bacillaceae</taxon>
        <taxon>Bacillus</taxon>
    </lineage>
</organism>
<feature type="transmembrane region" description="Helical" evidence="1">
    <location>
        <begin position="94"/>
        <end position="123"/>
    </location>
</feature>
<feature type="transmembrane region" description="Helical" evidence="1">
    <location>
        <begin position="9"/>
        <end position="28"/>
    </location>
</feature>
<dbReference type="Pfam" id="PF13273">
    <property type="entry name" value="DUF4064"/>
    <property type="match status" value="1"/>
</dbReference>
<dbReference type="InterPro" id="IPR025273">
    <property type="entry name" value="DUF4064"/>
</dbReference>
<keyword evidence="1" id="KW-0472">Membrane</keyword>
<feature type="transmembrane region" description="Helical" evidence="1">
    <location>
        <begin position="67"/>
        <end position="87"/>
    </location>
</feature>
<evidence type="ECO:0000313" key="4">
    <source>
        <dbReference type="Proteomes" id="UP001467674"/>
    </source>
</evidence>
<dbReference type="Proteomes" id="UP001467674">
    <property type="component" value="Unassembled WGS sequence"/>
</dbReference>
<proteinExistence type="predicted"/>
<protein>
    <submittedName>
        <fullName evidence="3">DUF4064 domain-containing protein</fullName>
    </submittedName>
</protein>
<accession>A0ABV1S8L4</accession>
<keyword evidence="1" id="KW-0812">Transmembrane</keyword>
<feature type="domain" description="DUF4064" evidence="2">
    <location>
        <begin position="2"/>
        <end position="105"/>
    </location>
</feature>
<dbReference type="EMBL" id="JBEOME010000011">
    <property type="protein sequence ID" value="MER3122902.1"/>
    <property type="molecule type" value="Genomic_DNA"/>
</dbReference>
<evidence type="ECO:0000256" key="1">
    <source>
        <dbReference type="SAM" id="Phobius"/>
    </source>
</evidence>
<name>A0ABV1S8L4_BACAB</name>
<keyword evidence="4" id="KW-1185">Reference proteome</keyword>